<evidence type="ECO:0000259" key="27">
    <source>
        <dbReference type="PROSITE" id="PS50188"/>
    </source>
</evidence>
<feature type="domain" description="B30.2/SPRY" evidence="27">
    <location>
        <begin position="818"/>
        <end position="1011"/>
    </location>
</feature>
<dbReference type="SMART" id="SM00449">
    <property type="entry name" value="SPRY"/>
    <property type="match status" value="2"/>
</dbReference>
<evidence type="ECO:0000256" key="3">
    <source>
        <dbReference type="ARBA" id="ARBA00004496"/>
    </source>
</evidence>
<dbReference type="EMBL" id="VBQZ03000093">
    <property type="protein sequence ID" value="MXQ93367.1"/>
    <property type="molecule type" value="Genomic_DNA"/>
</dbReference>
<dbReference type="Pfam" id="PF15227">
    <property type="entry name" value="zf-C3HC4_4"/>
    <property type="match status" value="1"/>
</dbReference>
<comment type="pathway">
    <text evidence="4">Protein modification; protein ubiquitination.</text>
</comment>
<dbReference type="GO" id="GO:0005737">
    <property type="term" value="C:cytoplasm"/>
    <property type="evidence" value="ECO:0007669"/>
    <property type="project" value="UniProtKB-SubCell"/>
</dbReference>
<feature type="domain" description="B box-type" evidence="26">
    <location>
        <begin position="630"/>
        <end position="671"/>
    </location>
</feature>
<dbReference type="AlphaFoldDB" id="A0A6B0RX67"/>
<evidence type="ECO:0000256" key="6">
    <source>
        <dbReference type="ARBA" id="ARBA00012483"/>
    </source>
</evidence>
<evidence type="ECO:0000256" key="1">
    <source>
        <dbReference type="ARBA" id="ARBA00000900"/>
    </source>
</evidence>
<dbReference type="PROSITE" id="PS00518">
    <property type="entry name" value="ZF_RING_1"/>
    <property type="match status" value="2"/>
</dbReference>
<evidence type="ECO:0000256" key="4">
    <source>
        <dbReference type="ARBA" id="ARBA00004906"/>
    </source>
</evidence>
<dbReference type="GO" id="GO:0044790">
    <property type="term" value="P:suppression of viral release by host"/>
    <property type="evidence" value="ECO:0007669"/>
    <property type="project" value="UniProtKB-ARBA"/>
</dbReference>
<dbReference type="FunFam" id="2.60.120.920:FF:000004">
    <property type="entry name" value="Butyrophilin subfamily 1 member A1"/>
    <property type="match status" value="2"/>
</dbReference>
<dbReference type="FunFam" id="3.30.160.60:FF:001359">
    <property type="entry name" value="E3 ubiquitin-protein ligase TRIM11"/>
    <property type="match status" value="1"/>
</dbReference>
<dbReference type="Pfam" id="PF13765">
    <property type="entry name" value="PRY"/>
    <property type="match status" value="1"/>
</dbReference>
<proteinExistence type="inferred from homology"/>
<feature type="domain" description="RING-type" evidence="25">
    <location>
        <begin position="559"/>
        <end position="600"/>
    </location>
</feature>
<feature type="compositionally biased region" description="Pro residues" evidence="24">
    <location>
        <begin position="510"/>
        <end position="521"/>
    </location>
</feature>
<dbReference type="CDD" id="cd16594">
    <property type="entry name" value="RING-HC_TRIM7-like_C-IV"/>
    <property type="match status" value="1"/>
</dbReference>
<dbReference type="InterPro" id="IPR003879">
    <property type="entry name" value="Butyrophylin_SPRY"/>
</dbReference>
<gene>
    <name evidence="28" type="ORF">E5288_WYG021082</name>
</gene>
<dbReference type="InterPro" id="IPR035687">
    <property type="entry name" value="TRIM17_PRY/SPRY"/>
</dbReference>
<dbReference type="Gene3D" id="3.30.40.10">
    <property type="entry name" value="Zinc/RING finger domain, C3HC4 (zinc finger)"/>
    <property type="match status" value="2"/>
</dbReference>
<dbReference type="PROSITE" id="PS50089">
    <property type="entry name" value="ZF_RING_2"/>
    <property type="match status" value="2"/>
</dbReference>
<dbReference type="SUPFAM" id="SSF57845">
    <property type="entry name" value="B-box zinc-binding domain"/>
    <property type="match status" value="2"/>
</dbReference>
<name>A0A6B0RX67_9CETA</name>
<dbReference type="SUPFAM" id="SSF57850">
    <property type="entry name" value="RING/U-box"/>
    <property type="match status" value="2"/>
</dbReference>
<dbReference type="Gene3D" id="2.60.120.920">
    <property type="match status" value="2"/>
</dbReference>
<evidence type="ECO:0000256" key="19">
    <source>
        <dbReference type="ARBA" id="ARBA00065411"/>
    </source>
</evidence>
<dbReference type="FunFam" id="3.30.40.10:FF:000232">
    <property type="entry name" value="E3 ubiquitin-protein ligase TRIM11"/>
    <property type="match status" value="2"/>
</dbReference>
<evidence type="ECO:0000256" key="2">
    <source>
        <dbReference type="ARBA" id="ARBA00004123"/>
    </source>
</evidence>
<feature type="domain" description="RING-type" evidence="25">
    <location>
        <begin position="16"/>
        <end position="66"/>
    </location>
</feature>
<comment type="subunit">
    <text evidence="19">Binds cytoplasmic tail of integrin alpha-1. Interacts with the HN peptide. Interacts with PHOX2B. Interacts (when autoubiquitinated) with SQSTM1/p62; promoting AIM2 recruitment to autophagosomes. Interacts with AIM2; promoting its autophagy-dependent degradation.</text>
</comment>
<feature type="domain" description="B30.2/SPRY" evidence="27">
    <location>
        <begin position="273"/>
        <end position="474"/>
    </location>
</feature>
<dbReference type="SMART" id="SM00589">
    <property type="entry name" value="PRY"/>
    <property type="match status" value="2"/>
</dbReference>
<evidence type="ECO:0000256" key="23">
    <source>
        <dbReference type="SAM" id="Coils"/>
    </source>
</evidence>
<dbReference type="InterPro" id="IPR050143">
    <property type="entry name" value="TRIM/RBCC"/>
</dbReference>
<dbReference type="InterPro" id="IPR003877">
    <property type="entry name" value="SPRY_dom"/>
</dbReference>
<comment type="catalytic activity">
    <reaction evidence="1">
        <text>S-ubiquitinyl-[E2 ubiquitin-conjugating enzyme]-L-cysteine + [acceptor protein]-L-lysine = [E2 ubiquitin-conjugating enzyme]-L-cysteine + N(6)-ubiquitinyl-[acceptor protein]-L-lysine.</text>
        <dbReference type="EC" id="2.3.2.27"/>
    </reaction>
</comment>
<dbReference type="Pfam" id="PF00622">
    <property type="entry name" value="SPRY"/>
    <property type="match status" value="2"/>
</dbReference>
<evidence type="ECO:0000256" key="20">
    <source>
        <dbReference type="ARBA" id="ARBA00072855"/>
    </source>
</evidence>
<dbReference type="InterPro" id="IPR001870">
    <property type="entry name" value="B30.2/SPRY"/>
</dbReference>
<dbReference type="Gene3D" id="3.30.160.60">
    <property type="entry name" value="Classic Zinc Finger"/>
    <property type="match status" value="2"/>
</dbReference>
<keyword evidence="11" id="KW-0479">Metal-binding</keyword>
<dbReference type="CDD" id="cd19762">
    <property type="entry name" value="Bbox2_TRIM7-like"/>
    <property type="match status" value="1"/>
</dbReference>
<evidence type="ECO:0000256" key="17">
    <source>
        <dbReference type="ARBA" id="ARBA00023118"/>
    </source>
</evidence>
<dbReference type="InterPro" id="IPR006574">
    <property type="entry name" value="PRY"/>
</dbReference>
<keyword evidence="29" id="KW-1185">Reference proteome</keyword>
<dbReference type="PROSITE" id="PS50188">
    <property type="entry name" value="B302_SPRY"/>
    <property type="match status" value="2"/>
</dbReference>
<reference evidence="28" key="1">
    <citation type="submission" date="2019-10" db="EMBL/GenBank/DDBJ databases">
        <title>The sequence and de novo assembly of the wild yak genome.</title>
        <authorList>
            <person name="Liu Y."/>
        </authorList>
    </citation>
    <scope>NUCLEOTIDE SEQUENCE [LARGE SCALE GENOMIC DNA]</scope>
    <source>
        <strain evidence="28">WY2019</strain>
    </source>
</reference>
<dbReference type="PANTHER" id="PTHR24103">
    <property type="entry name" value="E3 UBIQUITIN-PROTEIN LIGASE TRIM"/>
    <property type="match status" value="1"/>
</dbReference>
<evidence type="ECO:0000313" key="28">
    <source>
        <dbReference type="EMBL" id="MXQ93367.1"/>
    </source>
</evidence>
<evidence type="ECO:0000256" key="22">
    <source>
        <dbReference type="PROSITE-ProRule" id="PRU00024"/>
    </source>
</evidence>
<feature type="region of interest" description="Disordered" evidence="24">
    <location>
        <begin position="499"/>
        <end position="532"/>
    </location>
</feature>
<evidence type="ECO:0000256" key="5">
    <source>
        <dbReference type="ARBA" id="ARBA00008518"/>
    </source>
</evidence>
<evidence type="ECO:0000256" key="11">
    <source>
        <dbReference type="ARBA" id="ARBA00022723"/>
    </source>
</evidence>
<dbReference type="Proteomes" id="UP000322234">
    <property type="component" value="Unassembled WGS sequence"/>
</dbReference>
<dbReference type="Pfam" id="PF13445">
    <property type="entry name" value="zf-RING_UBOX"/>
    <property type="match status" value="1"/>
</dbReference>
<keyword evidence="13" id="KW-0833">Ubl conjugation pathway</keyword>
<dbReference type="SMART" id="SM00336">
    <property type="entry name" value="BBOX"/>
    <property type="match status" value="2"/>
</dbReference>
<protein>
    <recommendedName>
        <fullName evidence="20">E3 ubiquitin-protein ligase TRIM11</fullName>
        <ecNumber evidence="6">2.3.2.27</ecNumber>
    </recommendedName>
    <alternativeName>
        <fullName evidence="21">Tripartite motif-containing protein 11</fullName>
    </alternativeName>
</protein>
<feature type="coiled-coil region" evidence="23">
    <location>
        <begin position="197"/>
        <end position="242"/>
    </location>
</feature>
<keyword evidence="12 22" id="KW-0863">Zinc-finger</keyword>
<keyword evidence="9" id="KW-0597">Phosphoprotein</keyword>
<dbReference type="InterPro" id="IPR001841">
    <property type="entry name" value="Znf_RING"/>
</dbReference>
<dbReference type="GO" id="GO:0008270">
    <property type="term" value="F:zinc ion binding"/>
    <property type="evidence" value="ECO:0007669"/>
    <property type="project" value="UniProtKB-KW"/>
</dbReference>
<dbReference type="InterPro" id="IPR013083">
    <property type="entry name" value="Znf_RING/FYVE/PHD"/>
</dbReference>
<organism evidence="28 29">
    <name type="scientific">Bos mutus</name>
    <name type="common">wild yak</name>
    <dbReference type="NCBI Taxonomy" id="72004"/>
    <lineage>
        <taxon>Eukaryota</taxon>
        <taxon>Metazoa</taxon>
        <taxon>Chordata</taxon>
        <taxon>Craniata</taxon>
        <taxon>Vertebrata</taxon>
        <taxon>Euteleostomi</taxon>
        <taxon>Mammalia</taxon>
        <taxon>Eutheria</taxon>
        <taxon>Laurasiatheria</taxon>
        <taxon>Artiodactyla</taxon>
        <taxon>Ruminantia</taxon>
        <taxon>Pecora</taxon>
        <taxon>Bovidae</taxon>
        <taxon>Bovinae</taxon>
        <taxon>Bos</taxon>
    </lineage>
</organism>
<dbReference type="SUPFAM" id="SSF49899">
    <property type="entry name" value="Concanavalin A-like lectins/glucanases"/>
    <property type="match status" value="2"/>
</dbReference>
<keyword evidence="10" id="KW-0808">Transferase</keyword>
<keyword evidence="14" id="KW-0862">Zinc</keyword>
<evidence type="ECO:0000256" key="7">
    <source>
        <dbReference type="ARBA" id="ARBA00022490"/>
    </source>
</evidence>
<dbReference type="InterPro" id="IPR013320">
    <property type="entry name" value="ConA-like_dom_sf"/>
</dbReference>
<dbReference type="EC" id="2.3.2.27" evidence="6"/>
<evidence type="ECO:0000259" key="25">
    <source>
        <dbReference type="PROSITE" id="PS50089"/>
    </source>
</evidence>
<evidence type="ECO:0000256" key="8">
    <source>
        <dbReference type="ARBA" id="ARBA00022499"/>
    </source>
</evidence>
<evidence type="ECO:0000259" key="26">
    <source>
        <dbReference type="PROSITE" id="PS50119"/>
    </source>
</evidence>
<evidence type="ECO:0000256" key="24">
    <source>
        <dbReference type="SAM" id="MobiDB-lite"/>
    </source>
</evidence>
<comment type="similarity">
    <text evidence="5">Belongs to the TRIM/RBCC family.</text>
</comment>
<evidence type="ECO:0000256" key="21">
    <source>
        <dbReference type="ARBA" id="ARBA00076836"/>
    </source>
</evidence>
<comment type="caution">
    <text evidence="28">The sequence shown here is derived from an EMBL/GenBank/DDBJ whole genome shotgun (WGS) entry which is preliminary data.</text>
</comment>
<evidence type="ECO:0000256" key="18">
    <source>
        <dbReference type="ARBA" id="ARBA00023242"/>
    </source>
</evidence>
<keyword evidence="7" id="KW-0963">Cytoplasm</keyword>
<dbReference type="SMART" id="SM00184">
    <property type="entry name" value="RING"/>
    <property type="match status" value="2"/>
</dbReference>
<dbReference type="GO" id="GO:0046597">
    <property type="term" value="P:host-mediated suppression of symbiont invasion"/>
    <property type="evidence" value="ECO:0007669"/>
    <property type="project" value="UniProtKB-ARBA"/>
</dbReference>
<dbReference type="PROSITE" id="PS50119">
    <property type="entry name" value="ZF_BBOX"/>
    <property type="match status" value="2"/>
</dbReference>
<keyword evidence="16 23" id="KW-0175">Coiled coil</keyword>
<dbReference type="GO" id="GO:0046598">
    <property type="term" value="P:positive regulation of viral entry into host cell"/>
    <property type="evidence" value="ECO:0007669"/>
    <property type="project" value="UniProtKB-ARBA"/>
</dbReference>
<evidence type="ECO:0000256" key="14">
    <source>
        <dbReference type="ARBA" id="ARBA00022833"/>
    </source>
</evidence>
<evidence type="ECO:0000256" key="12">
    <source>
        <dbReference type="ARBA" id="ARBA00022771"/>
    </source>
</evidence>
<evidence type="ECO:0000256" key="9">
    <source>
        <dbReference type="ARBA" id="ARBA00022553"/>
    </source>
</evidence>
<evidence type="ECO:0000256" key="10">
    <source>
        <dbReference type="ARBA" id="ARBA00022679"/>
    </source>
</evidence>
<dbReference type="InterPro" id="IPR017907">
    <property type="entry name" value="Znf_RING_CS"/>
</dbReference>
<sequence length="1018" mass="115936">MDAVELARKLQEEATCSICLDYFTDPVMTTCGHNFCRECIQLTWEKARGQKKRRKRKGSFPCPECRELSPQRNLRPNRLLTKVAEMVRQHPSPQSRDLCQVHRELLKLFCEDDQRPICIICRESQEHRPHRVVPIEEAVQEYKLKLEEDMEHLREEMTKTEELQAKEEHTLAEWQEKVKERRERIMVEFEKMGLFLMEEKQRLLQALKKEEEETVAKLQESTASLKQQSHSLERLLLQLEDRNEHTPLQMLQTCTHWRKSSLSVQYPEATSIMLKTICRVPGQTEVLKSFQEDVVPDPSTAYPYLLLYESRQRRYLSTPMDGTPCGKDRFLAYPCAVGQEIYSSGRHYWEVGMNLTGDALWALGVCRDNVSRRNRVPKSPENGFWVVQLCKGKRYAPAAFPPIPVTLAEPPSHMGIFLDFEAGELAFYNANDGSHLHSYSQPAFPGPLQPFFCLGAPKSGQMVISTVTLWGIPRPYLPGVAASRSRTLLILGIERPRTPETLRPEAPRTPWCPAPRVPNPSPESRQRPPDPAENAALVRSIGAMAAPDLSTNLQEEATCAICLDYFTDPVMTDCGHNFCRECIRRCWGQPEGPYACPECRELFPQRNLRPNRPLAKMAEMARRLHPPSPVPQGVCAAHREPLAAFCGDELRLLCAACERSGEHWAHRVRPLQDAAEDLKSKLEKSLEHLRKQMEDALLFQAQAEETCSLWQAGGRAPNKMVETQRQNVLTEFERLRRLLVEEEQLLLQRLEEEELEVLPPLRESAARLGQQSAQLAELITELEGRCQLPALGLLQVSWHPYWEVQDVKLQPPEVVPMEMRTVCRVPGLVEALRRFQGDMTLDPDTANPELVLSEDRRSVRRGDLRQALPDSPERFDPGPCVLGREPLTSGRHYWEVEVGERASWALGVCRENANRKEKGELFAGNGFWILVFLGSYYNSSERAFAPLRDPPRRVGIFLDYEAGHLSFYSANDGSLLYTFPETPFSGTLRALFSPLSSSPTPMTICRLKGGPGDGLAPQ</sequence>
<dbReference type="CDD" id="cd16595">
    <property type="entry name" value="RING-HC_TRIM17_C-IV"/>
    <property type="match status" value="1"/>
</dbReference>
<keyword evidence="18" id="KW-0539">Nucleus</keyword>
<dbReference type="InterPro" id="IPR043136">
    <property type="entry name" value="B30.2/SPRY_sf"/>
</dbReference>
<evidence type="ECO:0000256" key="13">
    <source>
        <dbReference type="ARBA" id="ARBA00022786"/>
    </source>
</evidence>
<dbReference type="CDD" id="cd15812">
    <property type="entry name" value="SPRY_PRY_TRIM17"/>
    <property type="match status" value="1"/>
</dbReference>
<evidence type="ECO:0000256" key="15">
    <source>
        <dbReference type="ARBA" id="ARBA00022843"/>
    </source>
</evidence>
<dbReference type="Pfam" id="PF00643">
    <property type="entry name" value="zf-B_box"/>
    <property type="match status" value="2"/>
</dbReference>
<evidence type="ECO:0000313" key="29">
    <source>
        <dbReference type="Proteomes" id="UP000322234"/>
    </source>
</evidence>
<dbReference type="InterPro" id="IPR027370">
    <property type="entry name" value="Znf-RING_euk"/>
</dbReference>
<dbReference type="PRINTS" id="PR01407">
    <property type="entry name" value="BUTYPHLNCDUF"/>
</dbReference>
<comment type="subcellular location">
    <subcellularLocation>
        <location evidence="3">Cytoplasm</location>
    </subcellularLocation>
    <subcellularLocation>
        <location evidence="2">Nucleus</location>
    </subcellularLocation>
</comment>
<keyword evidence="17" id="KW-0051">Antiviral defense</keyword>
<keyword evidence="8" id="KW-1017">Isopeptide bond</keyword>
<dbReference type="GO" id="GO:0061630">
    <property type="term" value="F:ubiquitin protein ligase activity"/>
    <property type="evidence" value="ECO:0007669"/>
    <property type="project" value="UniProtKB-EC"/>
</dbReference>
<dbReference type="InterPro" id="IPR000315">
    <property type="entry name" value="Znf_B-box"/>
</dbReference>
<dbReference type="GO" id="GO:0005634">
    <property type="term" value="C:nucleus"/>
    <property type="evidence" value="ECO:0007669"/>
    <property type="project" value="UniProtKB-SubCell"/>
</dbReference>
<keyword evidence="15" id="KW-0832">Ubl conjugation</keyword>
<feature type="coiled-coil region" evidence="23">
    <location>
        <begin position="136"/>
        <end position="170"/>
    </location>
</feature>
<feature type="domain" description="B box-type" evidence="26">
    <location>
        <begin position="94"/>
        <end position="135"/>
    </location>
</feature>
<accession>A0A6B0RX67</accession>
<dbReference type="CDD" id="cd15811">
    <property type="entry name" value="SPRY_PRY_TRIM11"/>
    <property type="match status" value="1"/>
</dbReference>
<evidence type="ECO:0000256" key="16">
    <source>
        <dbReference type="ARBA" id="ARBA00023054"/>
    </source>
</evidence>